<gene>
    <name evidence="1" type="ORF">METZ01_LOCUS369277</name>
</gene>
<dbReference type="InterPro" id="IPR037257">
    <property type="entry name" value="T2SS_E_N_sf"/>
</dbReference>
<reference evidence="1" key="1">
    <citation type="submission" date="2018-05" db="EMBL/GenBank/DDBJ databases">
        <authorList>
            <person name="Lanie J.A."/>
            <person name="Ng W.-L."/>
            <person name="Kazmierczak K.M."/>
            <person name="Andrzejewski T.M."/>
            <person name="Davidsen T.M."/>
            <person name="Wayne K.J."/>
            <person name="Tettelin H."/>
            <person name="Glass J.I."/>
            <person name="Rusch D."/>
            <person name="Podicherti R."/>
            <person name="Tsui H.-C.T."/>
            <person name="Winkler M.E."/>
        </authorList>
    </citation>
    <scope>NUCLEOTIDE SEQUENCE</scope>
</reference>
<name>A0A382T378_9ZZZZ</name>
<organism evidence="1">
    <name type="scientific">marine metagenome</name>
    <dbReference type="NCBI Taxonomy" id="408172"/>
    <lineage>
        <taxon>unclassified sequences</taxon>
        <taxon>metagenomes</taxon>
        <taxon>ecological metagenomes</taxon>
    </lineage>
</organism>
<dbReference type="SUPFAM" id="SSF160246">
    <property type="entry name" value="EspE N-terminal domain-like"/>
    <property type="match status" value="1"/>
</dbReference>
<protein>
    <recommendedName>
        <fullName evidence="2">Type II secretion system protein GspE N-terminal domain-containing protein</fullName>
    </recommendedName>
</protein>
<feature type="non-terminal residue" evidence="1">
    <location>
        <position position="50"/>
    </location>
</feature>
<proteinExistence type="predicted"/>
<dbReference type="EMBL" id="UINC01133472">
    <property type="protein sequence ID" value="SVD16423.1"/>
    <property type="molecule type" value="Genomic_DNA"/>
</dbReference>
<evidence type="ECO:0008006" key="2">
    <source>
        <dbReference type="Google" id="ProtNLM"/>
    </source>
</evidence>
<evidence type="ECO:0000313" key="1">
    <source>
        <dbReference type="EMBL" id="SVD16423.1"/>
    </source>
</evidence>
<accession>A0A382T378</accession>
<dbReference type="AlphaFoldDB" id="A0A382T378"/>
<sequence length="50" mass="5424">MNKKSVGQILKAKGVVNDAQIDKAIEYAKNESCRIGEALVKTEACSQEDV</sequence>